<gene>
    <name evidence="4" type="ORF">QEG23_004351</name>
</gene>
<feature type="transmembrane region" description="Helical" evidence="2">
    <location>
        <begin position="12"/>
        <end position="36"/>
    </location>
</feature>
<name>A0AAI9FXF2_STEMA</name>
<dbReference type="SUPFAM" id="SSF54523">
    <property type="entry name" value="Pili subunits"/>
    <property type="match status" value="1"/>
</dbReference>
<reference evidence="4" key="1">
    <citation type="submission" date="2022-07" db="EMBL/GenBank/DDBJ databases">
        <authorList>
            <consortium name="DAFM: The Division of Animal and Food Microbiology"/>
        </authorList>
    </citation>
    <scope>NUCLEOTIDE SEQUENCE</scope>
    <source>
        <strain evidence="4">19MO01SH01-2</strain>
    </source>
</reference>
<feature type="compositionally biased region" description="Polar residues" evidence="1">
    <location>
        <begin position="423"/>
        <end position="432"/>
    </location>
</feature>
<feature type="region of interest" description="Disordered" evidence="1">
    <location>
        <begin position="408"/>
        <end position="432"/>
    </location>
</feature>
<evidence type="ECO:0000256" key="1">
    <source>
        <dbReference type="SAM" id="MobiDB-lite"/>
    </source>
</evidence>
<evidence type="ECO:0000259" key="3">
    <source>
        <dbReference type="Pfam" id="PF08805"/>
    </source>
</evidence>
<dbReference type="AlphaFoldDB" id="A0AAI9FXF2"/>
<dbReference type="InterPro" id="IPR045584">
    <property type="entry name" value="Pilin-like"/>
</dbReference>
<evidence type="ECO:0000313" key="4">
    <source>
        <dbReference type="EMBL" id="EKT4094779.1"/>
    </source>
</evidence>
<dbReference type="Pfam" id="PF08805">
    <property type="entry name" value="PilS"/>
    <property type="match status" value="1"/>
</dbReference>
<dbReference type="InterPro" id="IPR012902">
    <property type="entry name" value="N_methyl_site"/>
</dbReference>
<keyword evidence="2" id="KW-1133">Transmembrane helix</keyword>
<dbReference type="InterPro" id="IPR014911">
    <property type="entry name" value="PilS_N"/>
</dbReference>
<dbReference type="Gene3D" id="3.30.1690.10">
    <property type="entry name" value="TcpA-like pilin"/>
    <property type="match status" value="1"/>
</dbReference>
<sequence length="579" mass="59818">MKPSSRPHPQRGISLIELMFTTGAMTLLSGAAFAIYQASENNADVRAEQANIHTIARNADMTYGALGSYAGLTTAQAIADRVPPVSMNAGIGLTSRWAQPVILEPATIDGRPNAGLKIVYHAVPTRACLKLAAAASGGMYDLEIDDTSVFNRGNNHRPTQLDIQAATQRCRNPARLAFTYYGGATGLSAQVLTPVALPPPPPTSAPPPPAPVVAPPPVAVTPPAPSPGCGAAPTAPATGTAPAGQTCSFIWNSVAAPACWSPLALCVPIAAQPPIPTAPPAPPAVTPPIVPPVITPACSAPLPLSESAAQTGVCPSGTLTISGATSFPQTRTRTTTYSCPDPFASPIALTGPWSAWLPAAASICAPACTSAPPTSVAITRASPAESQNVGCPAGQAGQHWQQRNRVENGTRTTSWSCPAATGSPVSSTSESWSGTYTASSGWVTTSNTCTPPARTYPTYTGKSWISWGDGGLYGWGVFCSVSQFLADQFHCTQSVNTNDDATFSGGLARPQEQTLTPERRTCVAALKQKLTPMPGFGSPSTGPVNWPTECACDVVGNGSAFYWQTVGASDWSAFEFQCQ</sequence>
<evidence type="ECO:0000313" key="5">
    <source>
        <dbReference type="Proteomes" id="UP001218208"/>
    </source>
</evidence>
<organism evidence="4 5">
    <name type="scientific">Stenotrophomonas maltophilia</name>
    <name type="common">Pseudomonas maltophilia</name>
    <name type="synonym">Xanthomonas maltophilia</name>
    <dbReference type="NCBI Taxonomy" id="40324"/>
    <lineage>
        <taxon>Bacteria</taxon>
        <taxon>Pseudomonadati</taxon>
        <taxon>Pseudomonadota</taxon>
        <taxon>Gammaproteobacteria</taxon>
        <taxon>Lysobacterales</taxon>
        <taxon>Lysobacteraceae</taxon>
        <taxon>Stenotrophomonas</taxon>
        <taxon>Stenotrophomonas maltophilia group</taxon>
    </lineage>
</organism>
<proteinExistence type="predicted"/>
<feature type="domain" description="Type 4 secretion system PilS N-terminal" evidence="3">
    <location>
        <begin position="44"/>
        <end position="171"/>
    </location>
</feature>
<comment type="caution">
    <text evidence="4">The sequence shown here is derived from an EMBL/GenBank/DDBJ whole genome shotgun (WGS) entry which is preliminary data.</text>
</comment>
<dbReference type="Proteomes" id="UP001218208">
    <property type="component" value="Unassembled WGS sequence"/>
</dbReference>
<evidence type="ECO:0000256" key="2">
    <source>
        <dbReference type="SAM" id="Phobius"/>
    </source>
</evidence>
<dbReference type="EMBL" id="ABLOJW010000035">
    <property type="protein sequence ID" value="EKT4094779.1"/>
    <property type="molecule type" value="Genomic_DNA"/>
</dbReference>
<keyword evidence="2" id="KW-0812">Transmembrane</keyword>
<protein>
    <submittedName>
        <fullName evidence="4">Large tegument protein</fullName>
    </submittedName>
</protein>
<keyword evidence="2" id="KW-0472">Membrane</keyword>
<accession>A0AAI9FXF2</accession>
<dbReference type="PROSITE" id="PS00409">
    <property type="entry name" value="PROKAR_NTER_METHYL"/>
    <property type="match status" value="1"/>
</dbReference>